<dbReference type="Proteomes" id="UP000011238">
    <property type="component" value="Segment"/>
</dbReference>
<protein>
    <submittedName>
        <fullName evidence="1">ORF71</fullName>
    </submittedName>
</protein>
<reference evidence="1 2" key="1">
    <citation type="journal article" date="1999" name="J. Cancer Res. Clin. Oncol.">
        <title>Genomic studies of the Lucke tumor herpesvirus (RaHV-1).</title>
        <authorList>
            <person name="Davison A.J."/>
            <person name="Sauerbier W."/>
            <person name="Dolan A."/>
            <person name="Addison C."/>
            <person name="McKinnell R.G."/>
        </authorList>
    </citation>
    <scope>NUCLEOTIDE SEQUENCE [LARGE SCALE GENOMIC DNA]</scope>
    <source>
        <strain evidence="1 2">McKinnell</strain>
    </source>
</reference>
<keyword evidence="2" id="KW-1185">Reference proteome</keyword>
<proteinExistence type="predicted"/>
<evidence type="ECO:0000313" key="1">
    <source>
        <dbReference type="EMBL" id="ABG25816.1"/>
    </source>
</evidence>
<evidence type="ECO:0000313" key="2">
    <source>
        <dbReference type="Proteomes" id="UP000011238"/>
    </source>
</evidence>
<name>Q14VP1_9VIRU</name>
<accession>Q14VP1</accession>
<organism evidence="2">
    <name type="scientific">Ranid herpesvirus 1</name>
    <name type="common">Lucke tumor herpesvirus</name>
    <dbReference type="NCBI Taxonomy" id="85655"/>
    <lineage>
        <taxon>Viruses</taxon>
        <taxon>Duplodnaviria</taxon>
        <taxon>Heunggongvirae</taxon>
        <taxon>Peploviricota</taxon>
        <taxon>Herviviricetes</taxon>
        <taxon>Herpesvirales</taxon>
        <taxon>Alloherpesviridae</taxon>
        <taxon>Batravirus</taxon>
        <taxon>Batravirus ranidallo1</taxon>
    </lineage>
</organism>
<dbReference type="RefSeq" id="YP_656726.1">
    <property type="nucleotide sequence ID" value="NC_008211.1"/>
</dbReference>
<dbReference type="KEGG" id="vg:5141334"/>
<sequence>MGQRHSGPSVEEAALTGVSKEVFMRLATLVRECLERRKVKQPKHGVYMLGPGCVSHTICVHGTNVVTVSKINRMHMLSSLFKDMETTQAYATLDWGKYWNVKMDEQESPALV</sequence>
<dbReference type="GeneID" id="5141334"/>
<reference evidence="1 2" key="2">
    <citation type="journal article" date="2006" name="J. Gen. Virol.">
        <title>Genome sequences of two frog herpesviruses.</title>
        <authorList>
            <person name="Davison A.J."/>
            <person name="Cunningham C."/>
            <person name="Sauerbier W."/>
            <person name="McKinnell R.G."/>
        </authorList>
    </citation>
    <scope>NUCLEOTIDE SEQUENCE [LARGE SCALE GENOMIC DNA]</scope>
    <source>
        <strain evidence="1 2">McKinnell</strain>
    </source>
</reference>
<dbReference type="EMBL" id="DQ665917">
    <property type="protein sequence ID" value="ABG25816.1"/>
    <property type="molecule type" value="Genomic_DNA"/>
</dbReference>